<protein>
    <submittedName>
        <fullName evidence="1">Uncharacterized protein</fullName>
    </submittedName>
</protein>
<gene>
    <name evidence="1" type="ORF">IL334_004710</name>
</gene>
<proteinExistence type="predicted"/>
<dbReference type="GeneID" id="87956841"/>
<accession>A0ABZ1D1Q1</accession>
<dbReference type="Proteomes" id="UP001329825">
    <property type="component" value="Chromosome 6"/>
</dbReference>
<dbReference type="EMBL" id="CP141886">
    <property type="protein sequence ID" value="WRT67738.1"/>
    <property type="molecule type" value="Genomic_DNA"/>
</dbReference>
<dbReference type="RefSeq" id="XP_062792478.1">
    <property type="nucleotide sequence ID" value="XM_062936427.1"/>
</dbReference>
<reference evidence="1 2" key="1">
    <citation type="submission" date="2024-01" db="EMBL/GenBank/DDBJ databases">
        <title>Comparative genomics of Cryptococcus and Kwoniella reveals pathogenesis evolution and contrasting modes of karyotype evolution via chromosome fusion or intercentromeric recombination.</title>
        <authorList>
            <person name="Coelho M.A."/>
            <person name="David-Palma M."/>
            <person name="Shea T."/>
            <person name="Bowers K."/>
            <person name="McGinley-Smith S."/>
            <person name="Mohammad A.W."/>
            <person name="Gnirke A."/>
            <person name="Yurkov A.M."/>
            <person name="Nowrousian M."/>
            <person name="Sun S."/>
            <person name="Cuomo C.A."/>
            <person name="Heitman J."/>
        </authorList>
    </citation>
    <scope>NUCLEOTIDE SEQUENCE [LARGE SCALE GENOMIC DNA]</scope>
    <source>
        <strain evidence="1">CBS 11374</strain>
    </source>
</reference>
<sequence>MSSLTLSTIQSLLQDKRIVLRITDESSVTPLSSKGFTASSNQFSPVPSGRIWKRDYHRLRRDQRWLKEKNEVEGLIDHITGGWVDQTRPNPAPEHVHGHEQEQDRDLVKAMTRMGIQEGHNDLVDAMQNMGISKNHDKEKVNGVMDGKENDDAGEGRGSQGIANDKASKWISTSTDIDWIIWELVRRLIILKKDKVNVTIIRRNRKFSRRYKVNKRDNLVKCQNAPNFFNSSSELLYYGRIFNKDIIETTEWTAESTGFGLPEHYYIPKSKWVNGQSLLDRLVWNPRIDVGFYEARKKMNQRKEQIQRSRQ</sequence>
<organism evidence="1 2">
    <name type="scientific">Kwoniella shivajii</name>
    <dbReference type="NCBI Taxonomy" id="564305"/>
    <lineage>
        <taxon>Eukaryota</taxon>
        <taxon>Fungi</taxon>
        <taxon>Dikarya</taxon>
        <taxon>Basidiomycota</taxon>
        <taxon>Agaricomycotina</taxon>
        <taxon>Tremellomycetes</taxon>
        <taxon>Tremellales</taxon>
        <taxon>Cryptococcaceae</taxon>
        <taxon>Kwoniella</taxon>
    </lineage>
</organism>
<evidence type="ECO:0000313" key="2">
    <source>
        <dbReference type="Proteomes" id="UP001329825"/>
    </source>
</evidence>
<name>A0ABZ1D1Q1_9TREE</name>
<evidence type="ECO:0000313" key="1">
    <source>
        <dbReference type="EMBL" id="WRT67738.1"/>
    </source>
</evidence>
<keyword evidence="2" id="KW-1185">Reference proteome</keyword>